<evidence type="ECO:0000256" key="3">
    <source>
        <dbReference type="ARBA" id="ARBA00004514"/>
    </source>
</evidence>
<dbReference type="InterPro" id="IPR016035">
    <property type="entry name" value="Acyl_Trfase/lysoPLipase"/>
</dbReference>
<dbReference type="SMART" id="SM00022">
    <property type="entry name" value="PLAc"/>
    <property type="match status" value="1"/>
</dbReference>
<dbReference type="EC" id="3.1.1.4" evidence="4 13"/>
<dbReference type="EMBL" id="OX395126">
    <property type="protein sequence ID" value="CAI5763938.1"/>
    <property type="molecule type" value="Genomic_DNA"/>
</dbReference>
<dbReference type="Gene3D" id="3.40.1090.10">
    <property type="entry name" value="Cytosolic phospholipase A2 catalytic domain"/>
    <property type="match status" value="1"/>
</dbReference>
<dbReference type="GO" id="GO:0046475">
    <property type="term" value="P:glycerophospholipid catabolic process"/>
    <property type="evidence" value="ECO:0007669"/>
    <property type="project" value="TreeGrafter"/>
</dbReference>
<feature type="domain" description="PLA2c" evidence="15">
    <location>
        <begin position="891"/>
        <end position="1427"/>
    </location>
</feature>
<dbReference type="PROSITE" id="PS50004">
    <property type="entry name" value="C2"/>
    <property type="match status" value="1"/>
</dbReference>
<comment type="subcellular location">
    <subcellularLocation>
        <location evidence="3">Cytoplasm</location>
        <location evidence="3">Cytosol</location>
    </subcellularLocation>
    <subcellularLocation>
        <location evidence="2">Membrane</location>
        <topology evidence="2">Peripheral membrane protein</topology>
    </subcellularLocation>
</comment>
<keyword evidence="9 12" id="KW-0442">Lipid degradation</keyword>
<dbReference type="SUPFAM" id="SSF52151">
    <property type="entry name" value="FabD/lysophospholipase-like"/>
    <property type="match status" value="1"/>
</dbReference>
<dbReference type="InterPro" id="IPR000008">
    <property type="entry name" value="C2_dom"/>
</dbReference>
<evidence type="ECO:0000256" key="1">
    <source>
        <dbReference type="ARBA" id="ARBA00001913"/>
    </source>
</evidence>
<keyword evidence="17" id="KW-1185">Reference proteome</keyword>
<evidence type="ECO:0000256" key="8">
    <source>
        <dbReference type="ARBA" id="ARBA00022837"/>
    </source>
</evidence>
<evidence type="ECO:0000256" key="6">
    <source>
        <dbReference type="ARBA" id="ARBA00022723"/>
    </source>
</evidence>
<dbReference type="GO" id="GO:0005509">
    <property type="term" value="F:calcium ion binding"/>
    <property type="evidence" value="ECO:0007669"/>
    <property type="project" value="InterPro"/>
</dbReference>
<dbReference type="InterPro" id="IPR002642">
    <property type="entry name" value="LysoPLipase_cat_dom"/>
</dbReference>
<comment type="catalytic activity">
    <reaction evidence="13">
        <text>a 1,2-diacyl-sn-glycero-3-phosphocholine + H2O = a 1-acyl-sn-glycero-3-phosphocholine + a fatty acid + H(+)</text>
        <dbReference type="Rhea" id="RHEA:15801"/>
        <dbReference type="ChEBI" id="CHEBI:15377"/>
        <dbReference type="ChEBI" id="CHEBI:15378"/>
        <dbReference type="ChEBI" id="CHEBI:28868"/>
        <dbReference type="ChEBI" id="CHEBI:57643"/>
        <dbReference type="ChEBI" id="CHEBI:58168"/>
        <dbReference type="EC" id="3.1.1.4"/>
    </reaction>
</comment>
<feature type="domain" description="C2" evidence="14">
    <location>
        <begin position="617"/>
        <end position="738"/>
    </location>
</feature>
<keyword evidence="7 12" id="KW-0378">Hydrolase</keyword>
<reference evidence="16" key="1">
    <citation type="submission" date="2022-12" db="EMBL/GenBank/DDBJ databases">
        <authorList>
            <person name="Alioto T."/>
            <person name="Alioto T."/>
            <person name="Gomez Garrido J."/>
        </authorList>
    </citation>
    <scope>NUCLEOTIDE SEQUENCE</scope>
</reference>
<sequence>MAVLPLRSPSLTKATKLQLDAPVLNPPWAPVATANRSKSGISNIDGNPRELQAPSRKKEWILVISPEKMVFTNYPKPLGPRTGTDRVRHLLTIINNILPGAVKATDIDSIDYLYQDGHPVRALITFTDHNLVNFIFRTRNLFLKKGIDLLRIFENRALLTSLLAAKGEGRPGTEEQNNRVHMQQNQQNQSLVHQQENIAPIETQLHLNDREDSFYIEEHALINRFWSLQMPAQKEILVRLDTLRSRLTKKEAHVETTEGSHTRPISPKCLVDKRTVGGAFKCVDSEDQLQPPLVYDNKCNYSGLCLAQVAKRRELMILNGSKEEDRPGEYTHFSKMGGSVIDYILISRFAYNSVSKFQVGHNTESDHLPLILALNGPSFNKPTADLYYTPIVNLGSLAPRRIKWTPMLNTELTHLLHSEDVKTIYSAIVSANTEEKAMDSFNELLARLKTFLTPEILNSVTKRAKDQERWFDLECRQARKRLRSTYQNYRNTGAPSLFMAYIYLRRNYNQLLKVKKQKAERLAWCNLVKASNEKDSTSFWCTIMGLLGQEWIGPTCTVEPQEWMKYFQTLFYDDKAQHNDPSAYSENLPYWSPVSIEEDFSINAYPVESLGNEPMNLCNEVHCNSQYKQLEEFPCNLLTVRVIRMRNLRQADVLSQSDCYVTLWLPTSSCEKVRTKTVNNSKNPVWNETFYYRIQNQVKNLLEMSVFDEDLFTPDELLFTISFDVARLPLGERVLMYFKSEPQKQEELEIEFLVEPAPGPPETIITNGVLVCREVCELKAEVDQKKPRKSKKDLALSVKGSCEGTHCFKMGSDALIIPPCPTTFHYVKYKDPAMDIMLPKKRHYNPITCSYSTKTNVLPVMLNSLPMGEKVPIVEKKKYNLHVQVDDCHCSCPADLDVRLGYDICSQEEEFLHKRRRHVAQALKQVLQLNYDLQDHEVPVVAVMTTGGGTRSFTTTYGCIRGLKKLNLLDCVTYMSGLSGTSWAMTHLYRDAYWSQKDLDEKINEAKKQVTKSKMEMFTMERMKYYYQQLSQRKQEGYNTTFIDLWGLVIEYLINDGKDCHRLSDQRESLTDGQNPMPIYVTINIKDKYSTQDFKEWMEFTPYEVGFLKYGAFVPSENFGSEFFMGRMIKKLPESRICYLHGMWSSIFSLNLLYIWNRVNDSEEFWHRWTQDKLIDIEEEPYLPTRPYEIRSRMYVPAGELANKLRGALTDRFSVAQYHNFLKGFQMHNYYLENENFNRWKATVLDGCPNQLTEHADSIGLVDAGFFINTSCPPLLRPERKVDVIVHLSYSAGSQTLPLEQACKYYIQQGIPFPHVVLTEEDKKHLKECYYFDQSHVLGCPILVFFPLVNDTFRYYKAPGEKRDGEAEMAAGDVDVSTWKTPYNTYCLRYSDEDFDKLVNLSEYNILNNEHLILQALRSAVERKRRH</sequence>
<dbReference type="InterPro" id="IPR040723">
    <property type="entry name" value="cPLA2_C2"/>
</dbReference>
<dbReference type="InterPro" id="IPR036691">
    <property type="entry name" value="Endo/exonu/phosph_ase_sf"/>
</dbReference>
<dbReference type="CDD" id="cd04036">
    <property type="entry name" value="C2_cPLA2"/>
    <property type="match status" value="1"/>
</dbReference>
<evidence type="ECO:0000256" key="11">
    <source>
        <dbReference type="ARBA" id="ARBA00023136"/>
    </source>
</evidence>
<evidence type="ECO:0000256" key="9">
    <source>
        <dbReference type="ARBA" id="ARBA00022963"/>
    </source>
</evidence>
<dbReference type="InterPro" id="IPR035892">
    <property type="entry name" value="C2_domain_sf"/>
</dbReference>
<evidence type="ECO:0000256" key="10">
    <source>
        <dbReference type="ARBA" id="ARBA00023098"/>
    </source>
</evidence>
<gene>
    <name evidence="16" type="ORF">PODLI_1B022098</name>
</gene>
<dbReference type="FunFam" id="3.40.1090.10:FF:000002">
    <property type="entry name" value="Phospholipase A2"/>
    <property type="match status" value="1"/>
</dbReference>
<evidence type="ECO:0000259" key="15">
    <source>
        <dbReference type="PROSITE" id="PS51210"/>
    </source>
</evidence>
<dbReference type="SUPFAM" id="SSF49562">
    <property type="entry name" value="C2 domain (Calcium/lipid-binding domain, CaLB)"/>
    <property type="match status" value="1"/>
</dbReference>
<dbReference type="GO" id="GO:0016020">
    <property type="term" value="C:membrane"/>
    <property type="evidence" value="ECO:0007669"/>
    <property type="project" value="UniProtKB-SubCell"/>
</dbReference>
<keyword evidence="10 12" id="KW-0443">Lipid metabolism</keyword>
<evidence type="ECO:0000313" key="17">
    <source>
        <dbReference type="Proteomes" id="UP001178461"/>
    </source>
</evidence>
<protein>
    <recommendedName>
        <fullName evidence="4 13">Phospholipase A2</fullName>
        <ecNumber evidence="4 13">3.1.1.4</ecNumber>
    </recommendedName>
</protein>
<evidence type="ECO:0000256" key="5">
    <source>
        <dbReference type="ARBA" id="ARBA00022490"/>
    </source>
</evidence>
<dbReference type="PANTHER" id="PTHR10728">
    <property type="entry name" value="CYTOSOLIC PHOSPHOLIPASE A2"/>
    <property type="match status" value="1"/>
</dbReference>
<dbReference type="Pfam" id="PF18695">
    <property type="entry name" value="cPLA2_C2"/>
    <property type="match status" value="1"/>
</dbReference>
<dbReference type="InterPro" id="IPR041847">
    <property type="entry name" value="C2_cPLA2"/>
</dbReference>
<dbReference type="GO" id="GO:0005544">
    <property type="term" value="F:calcium-dependent phospholipid binding"/>
    <property type="evidence" value="ECO:0007669"/>
    <property type="project" value="TreeGrafter"/>
</dbReference>
<evidence type="ECO:0000256" key="7">
    <source>
        <dbReference type="ARBA" id="ARBA00022801"/>
    </source>
</evidence>
<dbReference type="GO" id="GO:0047498">
    <property type="term" value="F:calcium-dependent phospholipase A2 activity"/>
    <property type="evidence" value="ECO:0007669"/>
    <property type="project" value="TreeGrafter"/>
</dbReference>
<dbReference type="Gene3D" id="3.60.10.10">
    <property type="entry name" value="Endonuclease/exonuclease/phosphatase"/>
    <property type="match status" value="1"/>
</dbReference>
<keyword evidence="6 13" id="KW-0479">Metal-binding</keyword>
<dbReference type="FunFam" id="2.60.40.150:FF:000030">
    <property type="entry name" value="Phospholipase A2"/>
    <property type="match status" value="1"/>
</dbReference>
<name>A0AA35JSJ3_9SAUR</name>
<evidence type="ECO:0000256" key="12">
    <source>
        <dbReference type="PROSITE-ProRule" id="PRU00555"/>
    </source>
</evidence>
<keyword evidence="5 13" id="KW-0963">Cytoplasm</keyword>
<comment type="cofactor">
    <cofactor evidence="1">
        <name>Ca(2+)</name>
        <dbReference type="ChEBI" id="CHEBI:29108"/>
    </cofactor>
</comment>
<dbReference type="PROSITE" id="PS51210">
    <property type="entry name" value="PLA2C"/>
    <property type="match status" value="1"/>
</dbReference>
<dbReference type="SUPFAM" id="SSF56219">
    <property type="entry name" value="DNase I-like"/>
    <property type="match status" value="1"/>
</dbReference>
<organism evidence="16 17">
    <name type="scientific">Podarcis lilfordi</name>
    <name type="common">Lilford's wall lizard</name>
    <dbReference type="NCBI Taxonomy" id="74358"/>
    <lineage>
        <taxon>Eukaryota</taxon>
        <taxon>Metazoa</taxon>
        <taxon>Chordata</taxon>
        <taxon>Craniata</taxon>
        <taxon>Vertebrata</taxon>
        <taxon>Euteleostomi</taxon>
        <taxon>Lepidosauria</taxon>
        <taxon>Squamata</taxon>
        <taxon>Bifurcata</taxon>
        <taxon>Unidentata</taxon>
        <taxon>Episquamata</taxon>
        <taxon>Laterata</taxon>
        <taxon>Lacertibaenia</taxon>
        <taxon>Lacertidae</taxon>
        <taxon>Podarcis</taxon>
    </lineage>
</organism>
<evidence type="ECO:0000256" key="2">
    <source>
        <dbReference type="ARBA" id="ARBA00004170"/>
    </source>
</evidence>
<evidence type="ECO:0000256" key="4">
    <source>
        <dbReference type="ARBA" id="ARBA00013278"/>
    </source>
</evidence>
<dbReference type="PANTHER" id="PTHR10728:SF54">
    <property type="entry name" value="PHOSPHOLIPASE A2"/>
    <property type="match status" value="1"/>
</dbReference>
<keyword evidence="8 13" id="KW-0106">Calcium</keyword>
<dbReference type="Pfam" id="PF01735">
    <property type="entry name" value="PLA2_B"/>
    <property type="match status" value="1"/>
</dbReference>
<dbReference type="Gene3D" id="2.60.40.150">
    <property type="entry name" value="C2 domain"/>
    <property type="match status" value="1"/>
</dbReference>
<dbReference type="Proteomes" id="UP001178461">
    <property type="component" value="Chromosome 1"/>
</dbReference>
<dbReference type="Pfam" id="PF00168">
    <property type="entry name" value="C2"/>
    <property type="match status" value="1"/>
</dbReference>
<evidence type="ECO:0000313" key="16">
    <source>
        <dbReference type="EMBL" id="CAI5763938.1"/>
    </source>
</evidence>
<accession>A0AA35JSJ3</accession>
<dbReference type="GO" id="GO:0005829">
    <property type="term" value="C:cytosol"/>
    <property type="evidence" value="ECO:0007669"/>
    <property type="project" value="UniProtKB-SubCell"/>
</dbReference>
<proteinExistence type="predicted"/>
<keyword evidence="11" id="KW-0472">Membrane</keyword>
<evidence type="ECO:0000259" key="14">
    <source>
        <dbReference type="PROSITE" id="PS50004"/>
    </source>
</evidence>
<dbReference type="SMART" id="SM00239">
    <property type="entry name" value="C2"/>
    <property type="match status" value="1"/>
</dbReference>
<evidence type="ECO:0000256" key="13">
    <source>
        <dbReference type="RuleBase" id="RU362102"/>
    </source>
</evidence>
<comment type="domain">
    <text evidence="13">The N-terminal C2 domain associates with lipid membranes upon calcium binding.</text>
</comment>